<dbReference type="STRING" id="312017.W7X434"/>
<proteinExistence type="predicted"/>
<organism evidence="2 3">
    <name type="scientific">Tetrahymena thermophila (strain SB210)</name>
    <dbReference type="NCBI Taxonomy" id="312017"/>
    <lineage>
        <taxon>Eukaryota</taxon>
        <taxon>Sar</taxon>
        <taxon>Alveolata</taxon>
        <taxon>Ciliophora</taxon>
        <taxon>Intramacronucleata</taxon>
        <taxon>Oligohymenophorea</taxon>
        <taxon>Hymenostomatida</taxon>
        <taxon>Tetrahymenina</taxon>
        <taxon>Tetrahymenidae</taxon>
        <taxon>Tetrahymena</taxon>
    </lineage>
</organism>
<reference evidence="3" key="1">
    <citation type="journal article" date="2006" name="PLoS Biol.">
        <title>Macronuclear genome sequence of the ciliate Tetrahymena thermophila, a model eukaryote.</title>
        <authorList>
            <person name="Eisen J.A."/>
            <person name="Coyne R.S."/>
            <person name="Wu M."/>
            <person name="Wu D."/>
            <person name="Thiagarajan M."/>
            <person name="Wortman J.R."/>
            <person name="Badger J.H."/>
            <person name="Ren Q."/>
            <person name="Amedeo P."/>
            <person name="Jones K.M."/>
            <person name="Tallon L.J."/>
            <person name="Delcher A.L."/>
            <person name="Salzberg S.L."/>
            <person name="Silva J.C."/>
            <person name="Haas B.J."/>
            <person name="Majoros W.H."/>
            <person name="Farzad M."/>
            <person name="Carlton J.M."/>
            <person name="Smith R.K. Jr."/>
            <person name="Garg J."/>
            <person name="Pearlman R.E."/>
            <person name="Karrer K.M."/>
            <person name="Sun L."/>
            <person name="Manning G."/>
            <person name="Elde N.C."/>
            <person name="Turkewitz A.P."/>
            <person name="Asai D.J."/>
            <person name="Wilkes D.E."/>
            <person name="Wang Y."/>
            <person name="Cai H."/>
            <person name="Collins K."/>
            <person name="Stewart B.A."/>
            <person name="Lee S.R."/>
            <person name="Wilamowska K."/>
            <person name="Weinberg Z."/>
            <person name="Ruzzo W.L."/>
            <person name="Wloga D."/>
            <person name="Gaertig J."/>
            <person name="Frankel J."/>
            <person name="Tsao C.-C."/>
            <person name="Gorovsky M.A."/>
            <person name="Keeling P.J."/>
            <person name="Waller R.F."/>
            <person name="Patron N.J."/>
            <person name="Cherry J.M."/>
            <person name="Stover N.A."/>
            <person name="Krieger C.J."/>
            <person name="del Toro C."/>
            <person name="Ryder H.F."/>
            <person name="Williamson S.C."/>
            <person name="Barbeau R.A."/>
            <person name="Hamilton E.P."/>
            <person name="Orias E."/>
        </authorList>
    </citation>
    <scope>NUCLEOTIDE SEQUENCE [LARGE SCALE GENOMIC DNA]</scope>
    <source>
        <strain evidence="3">SB210</strain>
    </source>
</reference>
<dbReference type="OrthoDB" id="4843387at2759"/>
<dbReference type="KEGG" id="tet:TTHERM_000482399"/>
<accession>W7X434</accession>
<dbReference type="GO" id="GO:0006313">
    <property type="term" value="P:DNA transposition"/>
    <property type="evidence" value="ECO:0007669"/>
    <property type="project" value="InterPro"/>
</dbReference>
<dbReference type="PANTHER" id="PTHR23022:SF135">
    <property type="entry name" value="SI:DKEY-77F5.3"/>
    <property type="match status" value="1"/>
</dbReference>
<dbReference type="PANTHER" id="PTHR23022">
    <property type="entry name" value="TRANSPOSABLE ELEMENT-RELATED"/>
    <property type="match status" value="1"/>
</dbReference>
<keyword evidence="2" id="KW-0540">Nuclease</keyword>
<feature type="domain" description="Transposase Tc1-like" evidence="1">
    <location>
        <begin position="25"/>
        <end position="91"/>
    </location>
</feature>
<evidence type="ECO:0000313" key="2">
    <source>
        <dbReference type="EMBL" id="EWS74075.1"/>
    </source>
</evidence>
<dbReference type="EMBL" id="GG662667">
    <property type="protein sequence ID" value="EWS74075.1"/>
    <property type="molecule type" value="Genomic_DNA"/>
</dbReference>
<dbReference type="Gene3D" id="3.30.420.10">
    <property type="entry name" value="Ribonuclease H-like superfamily/Ribonuclease H"/>
    <property type="match status" value="1"/>
</dbReference>
<dbReference type="RefSeq" id="XP_012653408.1">
    <property type="nucleotide sequence ID" value="XM_012797954.1"/>
</dbReference>
<dbReference type="InterPro" id="IPR036397">
    <property type="entry name" value="RNaseH_sf"/>
</dbReference>
<dbReference type="InterPro" id="IPR052338">
    <property type="entry name" value="Transposase_5"/>
</dbReference>
<name>W7X434_TETTS</name>
<protein>
    <submittedName>
        <fullName evidence="2">DDE family endonuclease</fullName>
    </submittedName>
</protein>
<gene>
    <name evidence="2" type="ORF">TTHERM_000482399</name>
</gene>
<dbReference type="GeneID" id="24439207"/>
<dbReference type="InterPro" id="IPR002492">
    <property type="entry name" value="Transposase_Tc1-like"/>
</dbReference>
<keyword evidence="3" id="KW-1185">Reference proteome</keyword>
<sequence length="308" mass="35544">MQKNNEISKGGRQKIAFSFQVKTNKIINIIQQNNIQSWQNIQAEVSQSLNLNVSVDTIIRRAKENQIQGYLPLKKPLLNQEKANKRLDFAINIKKQLDSKNLNLKNFIFTDETKLRLFQSEVSGNVYIKCKKEERLEPKNVIGSVKYGGGGICFWGSISYVGVGELHMIQENITGEIYSKQILEKALVNSLQKMNINVKDAIIFEDLDPKHSMRCKTSENTAKKMNFNIVQDYPPASPDVNPIENIWSLLKGQITKQAPSSLQELEKISQKKWMRFNKDRYSVLKNLILSFPRRIEEVIQSKGWYTKY</sequence>
<dbReference type="GO" id="GO:0003677">
    <property type="term" value="F:DNA binding"/>
    <property type="evidence" value="ECO:0007669"/>
    <property type="project" value="InterPro"/>
</dbReference>
<dbReference type="Proteomes" id="UP000009168">
    <property type="component" value="Unassembled WGS sequence"/>
</dbReference>
<keyword evidence="2" id="KW-0255">Endonuclease</keyword>
<dbReference type="Pfam" id="PF01498">
    <property type="entry name" value="HTH_Tnp_Tc3_2"/>
    <property type="match status" value="1"/>
</dbReference>
<dbReference type="InParanoid" id="W7X434"/>
<dbReference type="AlphaFoldDB" id="W7X434"/>
<evidence type="ECO:0000313" key="3">
    <source>
        <dbReference type="Proteomes" id="UP000009168"/>
    </source>
</evidence>
<dbReference type="GO" id="GO:0015074">
    <property type="term" value="P:DNA integration"/>
    <property type="evidence" value="ECO:0007669"/>
    <property type="project" value="InterPro"/>
</dbReference>
<keyword evidence="2" id="KW-0378">Hydrolase</keyword>
<dbReference type="GO" id="GO:0004519">
    <property type="term" value="F:endonuclease activity"/>
    <property type="evidence" value="ECO:0007669"/>
    <property type="project" value="UniProtKB-KW"/>
</dbReference>
<evidence type="ECO:0000259" key="1">
    <source>
        <dbReference type="Pfam" id="PF01498"/>
    </source>
</evidence>